<reference evidence="2" key="1">
    <citation type="submission" date="2024-07" db="EMBL/GenBank/DDBJ databases">
        <authorList>
            <person name="Yu S.T."/>
        </authorList>
    </citation>
    <scope>NUCLEOTIDE SEQUENCE</scope>
    <source>
        <strain evidence="2">R35</strain>
    </source>
</reference>
<organism evidence="2">
    <name type="scientific">Streptomyces sp. R35</name>
    <dbReference type="NCBI Taxonomy" id="3238630"/>
    <lineage>
        <taxon>Bacteria</taxon>
        <taxon>Bacillati</taxon>
        <taxon>Actinomycetota</taxon>
        <taxon>Actinomycetes</taxon>
        <taxon>Kitasatosporales</taxon>
        <taxon>Streptomycetaceae</taxon>
        <taxon>Streptomyces</taxon>
    </lineage>
</organism>
<dbReference type="InterPro" id="IPR046342">
    <property type="entry name" value="CBS_dom_sf"/>
</dbReference>
<dbReference type="SUPFAM" id="SSF54631">
    <property type="entry name" value="CBS-domain pair"/>
    <property type="match status" value="1"/>
</dbReference>
<protein>
    <recommendedName>
        <fullName evidence="3">CBS domain-containing protein</fullName>
    </recommendedName>
</protein>
<dbReference type="RefSeq" id="WP_369253902.1">
    <property type="nucleotide sequence ID" value="NZ_CP163440.1"/>
</dbReference>
<feature type="region of interest" description="Disordered" evidence="1">
    <location>
        <begin position="1"/>
        <end position="20"/>
    </location>
</feature>
<sequence length="158" mass="16648">MVTDFRTSTRLDDSPSDGSLTVLVDEEGTPRGLIDSGGAAQAVVVTDSTPLAAVLNSQKALQALLDGAVGLVVVDSSGDIVGLVDRTSVHKELACEIAAPHPLGSDFQPPGDAVWLPPPLRVHCAECGTVNEFRRFSWIKTYPCRGGDHDLVPLFEVG</sequence>
<proteinExistence type="predicted"/>
<dbReference type="EMBL" id="CP163440">
    <property type="protein sequence ID" value="XDQ59446.1"/>
    <property type="molecule type" value="Genomic_DNA"/>
</dbReference>
<accession>A0AB39RXS6</accession>
<name>A0AB39RXS6_9ACTN</name>
<evidence type="ECO:0000256" key="1">
    <source>
        <dbReference type="SAM" id="MobiDB-lite"/>
    </source>
</evidence>
<gene>
    <name evidence="2" type="ORF">AB5J50_00760</name>
</gene>
<evidence type="ECO:0008006" key="3">
    <source>
        <dbReference type="Google" id="ProtNLM"/>
    </source>
</evidence>
<evidence type="ECO:0000313" key="2">
    <source>
        <dbReference type="EMBL" id="XDQ59446.1"/>
    </source>
</evidence>
<dbReference type="AlphaFoldDB" id="A0AB39RXS6"/>